<dbReference type="PANTHER" id="PTHR32411:SF43">
    <property type="entry name" value="CYSTEINE-RICH REPEAT SECRETORY PROTEIN 38"/>
    <property type="match status" value="1"/>
</dbReference>
<comment type="caution">
    <text evidence="8">The sequence shown here is derived from an EMBL/GenBank/DDBJ whole genome shotgun (WGS) entry which is preliminary data.</text>
</comment>
<evidence type="ECO:0000256" key="1">
    <source>
        <dbReference type="ARBA" id="ARBA00004613"/>
    </source>
</evidence>
<feature type="region of interest" description="Disordered" evidence="6">
    <location>
        <begin position="53"/>
        <end position="99"/>
    </location>
</feature>
<dbReference type="AlphaFoldDB" id="A0AAV9DDQ3"/>
<feature type="compositionally biased region" description="Low complexity" evidence="6">
    <location>
        <begin position="53"/>
        <end position="65"/>
    </location>
</feature>
<dbReference type="Gene3D" id="3.30.430.20">
    <property type="entry name" value="Gnk2 domain, C-X8-C-X2-C motif"/>
    <property type="match status" value="1"/>
</dbReference>
<feature type="compositionally biased region" description="Polar residues" evidence="6">
    <location>
        <begin position="111"/>
        <end position="143"/>
    </location>
</feature>
<keyword evidence="4" id="KW-0677">Repeat</keyword>
<accession>A0AAV9DDQ3</accession>
<dbReference type="FunFam" id="3.30.430.20:FF:000002">
    <property type="entry name" value="Cysteine-rich receptor-like protein kinase 10"/>
    <property type="match status" value="1"/>
</dbReference>
<feature type="domain" description="Gnk2-homologous" evidence="7">
    <location>
        <begin position="151"/>
        <end position="257"/>
    </location>
</feature>
<protein>
    <submittedName>
        <fullName evidence="8">Cysteine-rich repeat secretory protein 38</fullName>
    </submittedName>
</protein>
<dbReference type="Proteomes" id="UP001180020">
    <property type="component" value="Unassembled WGS sequence"/>
</dbReference>
<reference evidence="8" key="1">
    <citation type="journal article" date="2023" name="Nat. Commun.">
        <title>Diploid and tetraploid genomes of Acorus and the evolution of monocots.</title>
        <authorList>
            <person name="Ma L."/>
            <person name="Liu K.W."/>
            <person name="Li Z."/>
            <person name="Hsiao Y.Y."/>
            <person name="Qi Y."/>
            <person name="Fu T."/>
            <person name="Tang G.D."/>
            <person name="Zhang D."/>
            <person name="Sun W.H."/>
            <person name="Liu D.K."/>
            <person name="Li Y."/>
            <person name="Chen G.Z."/>
            <person name="Liu X.D."/>
            <person name="Liao X.Y."/>
            <person name="Jiang Y.T."/>
            <person name="Yu X."/>
            <person name="Hao Y."/>
            <person name="Huang J."/>
            <person name="Zhao X.W."/>
            <person name="Ke S."/>
            <person name="Chen Y.Y."/>
            <person name="Wu W.L."/>
            <person name="Hsu J.L."/>
            <person name="Lin Y.F."/>
            <person name="Huang M.D."/>
            <person name="Li C.Y."/>
            <person name="Huang L."/>
            <person name="Wang Z.W."/>
            <person name="Zhao X."/>
            <person name="Zhong W.Y."/>
            <person name="Peng D.H."/>
            <person name="Ahmad S."/>
            <person name="Lan S."/>
            <person name="Zhang J.S."/>
            <person name="Tsai W.C."/>
            <person name="Van de Peer Y."/>
            <person name="Liu Z.J."/>
        </authorList>
    </citation>
    <scope>NUCLEOTIDE SEQUENCE</scope>
    <source>
        <strain evidence="8">CP</strain>
    </source>
</reference>
<feature type="region of interest" description="Disordered" evidence="6">
    <location>
        <begin position="111"/>
        <end position="145"/>
    </location>
</feature>
<dbReference type="CDD" id="cd23509">
    <property type="entry name" value="Gnk2-like"/>
    <property type="match status" value="1"/>
</dbReference>
<organism evidence="8 9">
    <name type="scientific">Acorus calamus</name>
    <name type="common">Sweet flag</name>
    <dbReference type="NCBI Taxonomy" id="4465"/>
    <lineage>
        <taxon>Eukaryota</taxon>
        <taxon>Viridiplantae</taxon>
        <taxon>Streptophyta</taxon>
        <taxon>Embryophyta</taxon>
        <taxon>Tracheophyta</taxon>
        <taxon>Spermatophyta</taxon>
        <taxon>Magnoliopsida</taxon>
        <taxon>Liliopsida</taxon>
        <taxon>Acoraceae</taxon>
        <taxon>Acorus</taxon>
    </lineage>
</organism>
<keyword evidence="9" id="KW-1185">Reference proteome</keyword>
<evidence type="ECO:0000256" key="4">
    <source>
        <dbReference type="ARBA" id="ARBA00022737"/>
    </source>
</evidence>
<reference evidence="8" key="2">
    <citation type="submission" date="2023-06" db="EMBL/GenBank/DDBJ databases">
        <authorList>
            <person name="Ma L."/>
            <person name="Liu K.-W."/>
            <person name="Li Z."/>
            <person name="Hsiao Y.-Y."/>
            <person name="Qi Y."/>
            <person name="Fu T."/>
            <person name="Tang G."/>
            <person name="Zhang D."/>
            <person name="Sun W.-H."/>
            <person name="Liu D.-K."/>
            <person name="Li Y."/>
            <person name="Chen G.-Z."/>
            <person name="Liu X.-D."/>
            <person name="Liao X.-Y."/>
            <person name="Jiang Y.-T."/>
            <person name="Yu X."/>
            <person name="Hao Y."/>
            <person name="Huang J."/>
            <person name="Zhao X.-W."/>
            <person name="Ke S."/>
            <person name="Chen Y.-Y."/>
            <person name="Wu W.-L."/>
            <person name="Hsu J.-L."/>
            <person name="Lin Y.-F."/>
            <person name="Huang M.-D."/>
            <person name="Li C.-Y."/>
            <person name="Huang L."/>
            <person name="Wang Z.-W."/>
            <person name="Zhao X."/>
            <person name="Zhong W.-Y."/>
            <person name="Peng D.-H."/>
            <person name="Ahmad S."/>
            <person name="Lan S."/>
            <person name="Zhang J.-S."/>
            <person name="Tsai W.-C."/>
            <person name="Van De Peer Y."/>
            <person name="Liu Z.-J."/>
        </authorList>
    </citation>
    <scope>NUCLEOTIDE SEQUENCE</scope>
    <source>
        <strain evidence="8">CP</strain>
        <tissue evidence="8">Leaves</tissue>
    </source>
</reference>
<gene>
    <name evidence="8" type="primary">CRRSP38</name>
    <name evidence="8" type="ORF">QJS10_CPB13g01500</name>
</gene>
<proteinExistence type="inferred from homology"/>
<sequence length="290" mass="30829">MLLLLFSSLAQTKPWKHWWWCHLQFCYKPHPPPPQKPNSTRTPPYIRCAQTTPTTTPPAACSSPTLLASSNHYPARPHPMATSSTPPQTTTPSTASRSAVDTCLPQIAPTALNTRSPKYSSNARGASRPSSASTGASRATPPSASFPRSAPMILKILYNVNNASDQKLLSGQVGRLLNGLVTNASSDSSRFAEGEINYTADAGKLYGLVQCTRDLSGSDCLSCLIQSIGDLASCCSGKMGARVFSASCYLRYESAPFYSVLSPPPPPPLVGASPLPGAEPHHINSKKSSI</sequence>
<comment type="subcellular location">
    <subcellularLocation>
        <location evidence="1">Secreted</location>
    </subcellularLocation>
</comment>
<evidence type="ECO:0000256" key="6">
    <source>
        <dbReference type="SAM" id="MobiDB-lite"/>
    </source>
</evidence>
<evidence type="ECO:0000313" key="9">
    <source>
        <dbReference type="Proteomes" id="UP001180020"/>
    </source>
</evidence>
<evidence type="ECO:0000256" key="5">
    <source>
        <dbReference type="ARBA" id="ARBA00038515"/>
    </source>
</evidence>
<evidence type="ECO:0000313" key="8">
    <source>
        <dbReference type="EMBL" id="KAK1299721.1"/>
    </source>
</evidence>
<dbReference type="InterPro" id="IPR038408">
    <property type="entry name" value="GNK2_sf"/>
</dbReference>
<evidence type="ECO:0000256" key="3">
    <source>
        <dbReference type="ARBA" id="ARBA00022729"/>
    </source>
</evidence>
<name>A0AAV9DDQ3_ACOCL</name>
<feature type="compositionally biased region" description="Low complexity" evidence="6">
    <location>
        <begin position="81"/>
        <end position="99"/>
    </location>
</feature>
<dbReference type="Pfam" id="PF01657">
    <property type="entry name" value="Stress-antifung"/>
    <property type="match status" value="1"/>
</dbReference>
<keyword evidence="3" id="KW-0732">Signal</keyword>
<feature type="region of interest" description="Disordered" evidence="6">
    <location>
        <begin position="268"/>
        <end position="290"/>
    </location>
</feature>
<dbReference type="EMBL" id="JAUJYO010000013">
    <property type="protein sequence ID" value="KAK1299721.1"/>
    <property type="molecule type" value="Genomic_DNA"/>
</dbReference>
<dbReference type="InterPro" id="IPR002902">
    <property type="entry name" value="GNK2"/>
</dbReference>
<evidence type="ECO:0000259" key="7">
    <source>
        <dbReference type="PROSITE" id="PS51473"/>
    </source>
</evidence>
<dbReference type="PANTHER" id="PTHR32411">
    <property type="entry name" value="CYSTEINE-RICH REPEAT SECRETORY PROTEIN 38-RELATED"/>
    <property type="match status" value="1"/>
</dbReference>
<dbReference type="PROSITE" id="PS51473">
    <property type="entry name" value="GNK2"/>
    <property type="match status" value="1"/>
</dbReference>
<dbReference type="GO" id="GO:0005576">
    <property type="term" value="C:extracellular region"/>
    <property type="evidence" value="ECO:0007669"/>
    <property type="project" value="UniProtKB-SubCell"/>
</dbReference>
<dbReference type="InterPro" id="IPR050581">
    <property type="entry name" value="CRR_secretory_protein"/>
</dbReference>
<keyword evidence="2" id="KW-0964">Secreted</keyword>
<comment type="similarity">
    <text evidence="5">Belongs to the cysteine-rich repeat secretory protein family.</text>
</comment>
<evidence type="ECO:0000256" key="2">
    <source>
        <dbReference type="ARBA" id="ARBA00022525"/>
    </source>
</evidence>